<dbReference type="Gene3D" id="1.10.260.40">
    <property type="entry name" value="lambda repressor-like DNA-binding domains"/>
    <property type="match status" value="1"/>
</dbReference>
<accession>A0A1Y5P0L1</accession>
<dbReference type="Gene3D" id="3.40.50.2300">
    <property type="match status" value="2"/>
</dbReference>
<dbReference type="Pfam" id="PF00356">
    <property type="entry name" value="LacI"/>
    <property type="match status" value="1"/>
</dbReference>
<gene>
    <name evidence="6" type="ORF">MIPYR_20471</name>
</gene>
<protein>
    <submittedName>
        <fullName evidence="6">Putative LacI-family transcriptional regulator</fullName>
    </submittedName>
</protein>
<organism evidence="6">
    <name type="scientific">uncultured Microbacterium sp</name>
    <dbReference type="NCBI Taxonomy" id="191216"/>
    <lineage>
        <taxon>Bacteria</taxon>
        <taxon>Bacillati</taxon>
        <taxon>Actinomycetota</taxon>
        <taxon>Actinomycetes</taxon>
        <taxon>Micrococcales</taxon>
        <taxon>Microbacteriaceae</taxon>
        <taxon>Microbacterium</taxon>
        <taxon>environmental samples</taxon>
    </lineage>
</organism>
<dbReference type="InterPro" id="IPR028082">
    <property type="entry name" value="Peripla_BP_I"/>
</dbReference>
<keyword evidence="1" id="KW-0805">Transcription regulation</keyword>
<keyword evidence="2" id="KW-0238">DNA-binding</keyword>
<evidence type="ECO:0000256" key="2">
    <source>
        <dbReference type="ARBA" id="ARBA00023125"/>
    </source>
</evidence>
<dbReference type="AlphaFoldDB" id="A0A1Y5P0L1"/>
<dbReference type="SUPFAM" id="SSF53822">
    <property type="entry name" value="Periplasmic binding protein-like I"/>
    <property type="match status" value="1"/>
</dbReference>
<reference evidence="6" key="1">
    <citation type="submission" date="2016-03" db="EMBL/GenBank/DDBJ databases">
        <authorList>
            <person name="Ploux O."/>
        </authorList>
    </citation>
    <scope>NUCLEOTIDE SEQUENCE</scope>
    <source>
        <strain evidence="6">UC1</strain>
    </source>
</reference>
<dbReference type="InterPro" id="IPR000843">
    <property type="entry name" value="HTH_LacI"/>
</dbReference>
<dbReference type="GO" id="GO:0003700">
    <property type="term" value="F:DNA-binding transcription factor activity"/>
    <property type="evidence" value="ECO:0007669"/>
    <property type="project" value="TreeGrafter"/>
</dbReference>
<dbReference type="Pfam" id="PF13377">
    <property type="entry name" value="Peripla_BP_3"/>
    <property type="match status" value="1"/>
</dbReference>
<dbReference type="InterPro" id="IPR046335">
    <property type="entry name" value="LacI/GalR-like_sensor"/>
</dbReference>
<evidence type="ECO:0000259" key="5">
    <source>
        <dbReference type="PROSITE" id="PS50932"/>
    </source>
</evidence>
<dbReference type="InterPro" id="IPR010982">
    <property type="entry name" value="Lambda_DNA-bd_dom_sf"/>
</dbReference>
<dbReference type="GO" id="GO:0000976">
    <property type="term" value="F:transcription cis-regulatory region binding"/>
    <property type="evidence" value="ECO:0007669"/>
    <property type="project" value="TreeGrafter"/>
</dbReference>
<keyword evidence="3" id="KW-0804">Transcription</keyword>
<dbReference type="RefSeq" id="WP_295575398.1">
    <property type="nucleotide sequence ID" value="NZ_FLQR01000006.1"/>
</dbReference>
<evidence type="ECO:0000256" key="1">
    <source>
        <dbReference type="ARBA" id="ARBA00023015"/>
    </source>
</evidence>
<proteinExistence type="predicted"/>
<evidence type="ECO:0000256" key="3">
    <source>
        <dbReference type="ARBA" id="ARBA00023163"/>
    </source>
</evidence>
<dbReference type="PROSITE" id="PS50932">
    <property type="entry name" value="HTH_LACI_2"/>
    <property type="match status" value="1"/>
</dbReference>
<dbReference type="EMBL" id="FLQR01000006">
    <property type="protein sequence ID" value="SBS72197.1"/>
    <property type="molecule type" value="Genomic_DNA"/>
</dbReference>
<dbReference type="SUPFAM" id="SSF47413">
    <property type="entry name" value="lambda repressor-like DNA-binding domains"/>
    <property type="match status" value="1"/>
</dbReference>
<feature type="region of interest" description="Disordered" evidence="4">
    <location>
        <begin position="1"/>
        <end position="20"/>
    </location>
</feature>
<name>A0A1Y5P0L1_9MICO</name>
<dbReference type="CDD" id="cd01392">
    <property type="entry name" value="HTH_LacI"/>
    <property type="match status" value="1"/>
</dbReference>
<feature type="domain" description="HTH lacI-type" evidence="5">
    <location>
        <begin position="11"/>
        <end position="66"/>
    </location>
</feature>
<evidence type="ECO:0000256" key="4">
    <source>
        <dbReference type="SAM" id="MobiDB-lite"/>
    </source>
</evidence>
<evidence type="ECO:0000313" key="6">
    <source>
        <dbReference type="EMBL" id="SBS72197.1"/>
    </source>
</evidence>
<dbReference type="PANTHER" id="PTHR30146">
    <property type="entry name" value="LACI-RELATED TRANSCRIPTIONAL REPRESSOR"/>
    <property type="match status" value="1"/>
</dbReference>
<dbReference type="SMART" id="SM00354">
    <property type="entry name" value="HTH_LACI"/>
    <property type="match status" value="1"/>
</dbReference>
<dbReference type="PANTHER" id="PTHR30146:SF153">
    <property type="entry name" value="LACTOSE OPERON REPRESSOR"/>
    <property type="match status" value="1"/>
</dbReference>
<sequence length="330" mass="34919">MTIRESRPRPATSLEVAQRAGVSRSTVSNILNGNDARFSPETRERVRAAATELEYRPSPAGRSLVSGRSETIVVLLPNTTFNSNIQDAADEMMSGMSALGGNVVLRFASRTVDETIEAVLALRPLALVDMGVLSDDERAFVEMRGTITVPSRQNATGALPSDGGIGAIQARALLDGGRRELWFAALQDARVDPYGATRFQALRQFCVDEGLPPIQRVAVPLTTQGGTAAVKKMLTSGEPVGVACYNDDVAMAVLAGCRVLTVEVPTALSLVGVDHTPAGRLGSPPLTTIDTDLRGLIHHLADDLRARLGAPPLSDARLPTGFTLVRGGTT</sequence>